<name>A0A9P0ZWD5_CUSEU</name>
<evidence type="ECO:0000256" key="8">
    <source>
        <dbReference type="RuleBase" id="RU004549"/>
    </source>
</evidence>
<accession>A0A9P0ZWD5</accession>
<dbReference type="EMBL" id="CAMAPE010000065">
    <property type="protein sequence ID" value="CAH9114759.1"/>
    <property type="molecule type" value="Genomic_DNA"/>
</dbReference>
<evidence type="ECO:0000256" key="5">
    <source>
        <dbReference type="ARBA" id="ARBA00023163"/>
    </source>
</evidence>
<evidence type="ECO:0000256" key="3">
    <source>
        <dbReference type="ARBA" id="ARBA00022491"/>
    </source>
</evidence>
<dbReference type="GO" id="GO:0006355">
    <property type="term" value="P:regulation of DNA-templated transcription"/>
    <property type="evidence" value="ECO:0007669"/>
    <property type="project" value="InterPro"/>
</dbReference>
<evidence type="ECO:0000256" key="6">
    <source>
        <dbReference type="ARBA" id="ARBA00023242"/>
    </source>
</evidence>
<evidence type="ECO:0000256" key="7">
    <source>
        <dbReference type="ARBA" id="ARBA00023294"/>
    </source>
</evidence>
<dbReference type="PANTHER" id="PTHR31734">
    <property type="entry name" value="AUXIN-RESPONSIVE PROTEIN IAA17"/>
    <property type="match status" value="1"/>
</dbReference>
<dbReference type="PANTHER" id="PTHR31734:SF114">
    <property type="entry name" value="AUXIN-RESPONSIVE PROTEIN IAA32"/>
    <property type="match status" value="1"/>
</dbReference>
<dbReference type="Gene3D" id="3.10.20.90">
    <property type="entry name" value="Phosphatidylinositol 3-kinase Catalytic Subunit, Chain A, domain 1"/>
    <property type="match status" value="1"/>
</dbReference>
<evidence type="ECO:0000259" key="9">
    <source>
        <dbReference type="PROSITE" id="PS51745"/>
    </source>
</evidence>
<keyword evidence="11" id="KW-1185">Reference proteome</keyword>
<dbReference type="InterPro" id="IPR003311">
    <property type="entry name" value="AUX_IAA"/>
</dbReference>
<comment type="similarity">
    <text evidence="2 8">Belongs to the Aux/IAA family.</text>
</comment>
<dbReference type="Proteomes" id="UP001152484">
    <property type="component" value="Unassembled WGS sequence"/>
</dbReference>
<dbReference type="SUPFAM" id="SSF54277">
    <property type="entry name" value="CAD &amp; PB1 domains"/>
    <property type="match status" value="1"/>
</dbReference>
<comment type="caution">
    <text evidence="10">The sequence shown here is derived from an EMBL/GenBank/DDBJ whole genome shotgun (WGS) entry which is preliminary data.</text>
</comment>
<dbReference type="GO" id="GO:0005634">
    <property type="term" value="C:nucleus"/>
    <property type="evidence" value="ECO:0007669"/>
    <property type="project" value="UniProtKB-SubCell"/>
</dbReference>
<evidence type="ECO:0000313" key="11">
    <source>
        <dbReference type="Proteomes" id="UP001152484"/>
    </source>
</evidence>
<proteinExistence type="inferred from homology"/>
<keyword evidence="5 8" id="KW-0804">Transcription</keyword>
<dbReference type="InterPro" id="IPR033389">
    <property type="entry name" value="AUX/IAA_dom"/>
</dbReference>
<dbReference type="PROSITE" id="PS51745">
    <property type="entry name" value="PB1"/>
    <property type="match status" value="1"/>
</dbReference>
<dbReference type="InterPro" id="IPR053793">
    <property type="entry name" value="PB1-like"/>
</dbReference>
<dbReference type="AlphaFoldDB" id="A0A9P0ZWD5"/>
<keyword evidence="4 8" id="KW-0805">Transcription regulation</keyword>
<protein>
    <recommendedName>
        <fullName evidence="8">Auxin-responsive protein</fullName>
    </recommendedName>
</protein>
<dbReference type="Pfam" id="PF02309">
    <property type="entry name" value="AUX_IAA"/>
    <property type="match status" value="1"/>
</dbReference>
<gene>
    <name evidence="10" type="ORF">CEURO_LOCUS20517</name>
</gene>
<organism evidence="10 11">
    <name type="scientific">Cuscuta europaea</name>
    <name type="common">European dodder</name>
    <dbReference type="NCBI Taxonomy" id="41803"/>
    <lineage>
        <taxon>Eukaryota</taxon>
        <taxon>Viridiplantae</taxon>
        <taxon>Streptophyta</taxon>
        <taxon>Embryophyta</taxon>
        <taxon>Tracheophyta</taxon>
        <taxon>Spermatophyta</taxon>
        <taxon>Magnoliopsida</taxon>
        <taxon>eudicotyledons</taxon>
        <taxon>Gunneridae</taxon>
        <taxon>Pentapetalae</taxon>
        <taxon>asterids</taxon>
        <taxon>lamiids</taxon>
        <taxon>Solanales</taxon>
        <taxon>Convolvulaceae</taxon>
        <taxon>Cuscuteae</taxon>
        <taxon>Cuscuta</taxon>
        <taxon>Cuscuta subgen. Cuscuta</taxon>
    </lineage>
</organism>
<comment type="subcellular location">
    <subcellularLocation>
        <location evidence="1 8">Nucleus</location>
    </subcellularLocation>
</comment>
<dbReference type="GO" id="GO:0009734">
    <property type="term" value="P:auxin-activated signaling pathway"/>
    <property type="evidence" value="ECO:0007669"/>
    <property type="project" value="UniProtKB-UniRule"/>
</dbReference>
<evidence type="ECO:0000256" key="1">
    <source>
        <dbReference type="ARBA" id="ARBA00004123"/>
    </source>
</evidence>
<keyword evidence="3 8" id="KW-0678">Repressor</keyword>
<dbReference type="OrthoDB" id="1900465at2759"/>
<sequence>MESSSTARNLLSFAAFSPAYYQGRKEDNNSRNIIDLGLSLGVMNNHDETNYHHPSPCGNSYEELIDWQDLHPQPGNRRIKGRSVHLRKYSAESCDEDDDDDDEVIESKEKRWAYVKVNMDGVIVGRKICLLHHFSYHTLALQLEDMFGKQSQRGLIRLFEEGSEFSLLYKDGDDDVWKMVGDVPWEDFVDAVKRLRIVRKKQPSLFNQCYNFPN</sequence>
<feature type="domain" description="PB1" evidence="9">
    <location>
        <begin position="112"/>
        <end position="202"/>
    </location>
</feature>
<evidence type="ECO:0000256" key="2">
    <source>
        <dbReference type="ARBA" id="ARBA00006728"/>
    </source>
</evidence>
<comment type="subunit">
    <text evidence="8">Homodimers and heterodimers.</text>
</comment>
<comment type="function">
    <text evidence="8">Aux/IAA proteins are short-lived transcriptional factors that function as repressors of early auxin response genes at low auxin concentrations.</text>
</comment>
<evidence type="ECO:0000256" key="4">
    <source>
        <dbReference type="ARBA" id="ARBA00023015"/>
    </source>
</evidence>
<reference evidence="10" key="1">
    <citation type="submission" date="2022-07" db="EMBL/GenBank/DDBJ databases">
        <authorList>
            <person name="Macas J."/>
            <person name="Novak P."/>
            <person name="Neumann P."/>
        </authorList>
    </citation>
    <scope>NUCLEOTIDE SEQUENCE</scope>
</reference>
<keyword evidence="6 8" id="KW-0539">Nucleus</keyword>
<keyword evidence="7 8" id="KW-0927">Auxin signaling pathway</keyword>
<evidence type="ECO:0000313" key="10">
    <source>
        <dbReference type="EMBL" id="CAH9114759.1"/>
    </source>
</evidence>